<organism evidence="2 3">
    <name type="scientific">Cinchona calisaya</name>
    <dbReference type="NCBI Taxonomy" id="153742"/>
    <lineage>
        <taxon>Eukaryota</taxon>
        <taxon>Viridiplantae</taxon>
        <taxon>Streptophyta</taxon>
        <taxon>Embryophyta</taxon>
        <taxon>Tracheophyta</taxon>
        <taxon>Spermatophyta</taxon>
        <taxon>Magnoliopsida</taxon>
        <taxon>eudicotyledons</taxon>
        <taxon>Gunneridae</taxon>
        <taxon>Pentapetalae</taxon>
        <taxon>asterids</taxon>
        <taxon>lamiids</taxon>
        <taxon>Gentianales</taxon>
        <taxon>Rubiaceae</taxon>
        <taxon>Cinchonoideae</taxon>
        <taxon>Cinchoneae</taxon>
        <taxon>Cinchona</taxon>
    </lineage>
</organism>
<reference evidence="2 3" key="1">
    <citation type="submission" date="2024-11" db="EMBL/GenBank/DDBJ databases">
        <title>A near-complete genome assembly of Cinchona calisaya.</title>
        <authorList>
            <person name="Lian D.C."/>
            <person name="Zhao X.W."/>
            <person name="Wei L."/>
        </authorList>
    </citation>
    <scope>NUCLEOTIDE SEQUENCE [LARGE SCALE GENOMIC DNA]</scope>
    <source>
        <tissue evidence="2">Nenye</tissue>
    </source>
</reference>
<dbReference type="EMBL" id="JBJUIK010000014">
    <property type="protein sequence ID" value="KAL3505421.1"/>
    <property type="molecule type" value="Genomic_DNA"/>
</dbReference>
<evidence type="ECO:0000313" key="3">
    <source>
        <dbReference type="Proteomes" id="UP001630127"/>
    </source>
</evidence>
<feature type="region of interest" description="Disordered" evidence="1">
    <location>
        <begin position="1"/>
        <end position="28"/>
    </location>
</feature>
<comment type="caution">
    <text evidence="2">The sequence shown here is derived from an EMBL/GenBank/DDBJ whole genome shotgun (WGS) entry which is preliminary data.</text>
</comment>
<dbReference type="PANTHER" id="PTHR35097">
    <property type="entry name" value="GDSL ESTERASE/LIPASE"/>
    <property type="match status" value="1"/>
</dbReference>
<proteinExistence type="predicted"/>
<protein>
    <submittedName>
        <fullName evidence="2">Uncharacterized protein</fullName>
    </submittedName>
</protein>
<dbReference type="PANTHER" id="PTHR35097:SF1">
    <property type="entry name" value="GDSL ESTERASE_LIPASE"/>
    <property type="match status" value="1"/>
</dbReference>
<evidence type="ECO:0000256" key="1">
    <source>
        <dbReference type="SAM" id="MobiDB-lite"/>
    </source>
</evidence>
<accession>A0ABD2YFD9</accession>
<gene>
    <name evidence="2" type="ORF">ACH5RR_035262</name>
</gene>
<dbReference type="AlphaFoldDB" id="A0ABD2YFD9"/>
<sequence length="267" mass="29110">MKLRDRQDRVERGLSFHKSSKGSPFQEASTHVRGDIDVAGAMFLIDSVDYQRYDTIQSPALRTGVDLRFLFETSIRHKDTLVAEFVAIAIPVGARCRDVGVALSSFFQDKGFSANLAFGPPFLNKQNGSALGVTVRKSNVVASLAQFVSKLGFQTNSAGIMHCFSTFGQVVFELSQSTKLSLLGVHKMSKLSKQGAGLGAMTIPIGMLRQQKLSETSVSEDGQQIETNEKGDLLDGSVALILESELDTSTRIGGWIEMKQSNTRLLE</sequence>
<name>A0ABD2YFD9_9GENT</name>
<keyword evidence="3" id="KW-1185">Reference proteome</keyword>
<feature type="compositionally biased region" description="Basic and acidic residues" evidence="1">
    <location>
        <begin position="1"/>
        <end position="14"/>
    </location>
</feature>
<evidence type="ECO:0000313" key="2">
    <source>
        <dbReference type="EMBL" id="KAL3505421.1"/>
    </source>
</evidence>
<dbReference type="Proteomes" id="UP001630127">
    <property type="component" value="Unassembled WGS sequence"/>
</dbReference>